<accession>A0AAJ1W4S1</accession>
<name>A0AAJ1W4S1_9MYCO</name>
<reference evidence="2" key="1">
    <citation type="submission" date="2023-06" db="EMBL/GenBank/DDBJ databases">
        <title>Identification of two novel mycobacterium reveal diversities and complexities of Mycobacterium gordonae clade.</title>
        <authorList>
            <person name="Matsumoto Y."/>
            <person name="Nakamura S."/>
            <person name="Motooka D."/>
            <person name="Fukushima K."/>
        </authorList>
    </citation>
    <scope>NUCLEOTIDE SEQUENCE</scope>
    <source>
        <strain evidence="2">TY812</strain>
    </source>
</reference>
<feature type="domain" description="DUF4185" evidence="1">
    <location>
        <begin position="195"/>
        <end position="517"/>
    </location>
</feature>
<dbReference type="RefSeq" id="WP_287042177.1">
    <property type="nucleotide sequence ID" value="NZ_JAUFSA010000008.1"/>
</dbReference>
<proteinExistence type="predicted"/>
<evidence type="ECO:0000259" key="1">
    <source>
        <dbReference type="Pfam" id="PF13810"/>
    </source>
</evidence>
<evidence type="ECO:0000313" key="3">
    <source>
        <dbReference type="Proteomes" id="UP001229081"/>
    </source>
</evidence>
<dbReference type="Proteomes" id="UP001229081">
    <property type="component" value="Unassembled WGS sequence"/>
</dbReference>
<organism evidence="2 3">
    <name type="scientific">Mycobacterium paragordonae</name>
    <dbReference type="NCBI Taxonomy" id="1389713"/>
    <lineage>
        <taxon>Bacteria</taxon>
        <taxon>Bacillati</taxon>
        <taxon>Actinomycetota</taxon>
        <taxon>Actinomycetes</taxon>
        <taxon>Mycobacteriales</taxon>
        <taxon>Mycobacteriaceae</taxon>
        <taxon>Mycobacterium</taxon>
    </lineage>
</organism>
<protein>
    <submittedName>
        <fullName evidence="2">DUF4185 domain-containing protein</fullName>
    </submittedName>
</protein>
<dbReference type="InterPro" id="IPR025442">
    <property type="entry name" value="DUF4185"/>
</dbReference>
<evidence type="ECO:0000313" key="2">
    <source>
        <dbReference type="EMBL" id="MDP7739760.1"/>
    </source>
</evidence>
<gene>
    <name evidence="2" type="ORF">QXL92_34085</name>
</gene>
<comment type="caution">
    <text evidence="2">The sequence shown here is derived from an EMBL/GenBank/DDBJ whole genome shotgun (WGS) entry which is preliminary data.</text>
</comment>
<dbReference type="EMBL" id="JAUFSA010000008">
    <property type="protein sequence ID" value="MDP7739760.1"/>
    <property type="molecule type" value="Genomic_DNA"/>
</dbReference>
<dbReference type="AlphaFoldDB" id="A0AAJ1W4S1"/>
<sequence>MAGPLRAAANQLAESGERVHETVYDFDWEGLSRNAADTRADRELMQDRTVAADLHALADAYENGKNTMQPMIDGLNNKAQGLEADHFAVSEDWVVTDTYDYAAAKKLAKLMGLDDSDINAVQSQRANEAATETVTLQRLADELGTADTNTAAAIRAAIAALSGSNGPQLALPPGLAPGQVRNLGPVAGTGAHIPGIGAADLGEIIRLPSGQYVAVLGDSYRGGQMGDGEHFPSVAVPVTFDAHGRAHFGAPLTGPDGSNVLFPLPQAAKNAGANNALPAGSITTRDGRTYMMVVGTNTNEGLAPQGGSWLVEVTNNPAGGWKPIDGSYKPWASIPNPTAGVPGEPLRISDPAKAPTQISGYQGNDGKIYIAADGFDRHQGVTMYRVDPDHITNRDAWQPWTGHEFGNPEQQPVRVSRDNFGELSFREVEGRPVLSGFNGGTGNTEVRVGNAFPSEIFDKGSSTLVAAGGSWGEPDRVPQNYGGYIMPGATLDNMGILVSQWNTTPVNPGIPYTVEQFQVNPNHR</sequence>
<dbReference type="Pfam" id="PF13810">
    <property type="entry name" value="DUF4185"/>
    <property type="match status" value="1"/>
</dbReference>